<sequence length="266" mass="29694">MPDIVSQQISRFVEDGFIILRGIASQTQCEAILERSRVAIQDNTEPIEYEADLHYPGAPSSRFVHGGGTPRRLLDAFSRGHEFQAWCGEREVVDWLRSYFQRDVVCSMTHHNCVMTKHGSFGSSTGWHRDLRYWHFGRGDLVSSWLALGTENATNGGLSFIPGSHRMKLESDRFDSALFLRSETPENRSLIATAVSPCLAAGDVVLFHARTLHSAGRNQDARTKISLVFTYHADDDLPKPGTRSASRPGVRIPEDPLAARVHLAHN</sequence>
<name>A0A248VQX2_9BURK</name>
<protein>
    <recommendedName>
        <fullName evidence="4">Phytanoyl-CoA dioxygenase</fullName>
    </recommendedName>
</protein>
<dbReference type="Gene3D" id="2.60.120.620">
    <property type="entry name" value="q2cbj1_9rhob like domain"/>
    <property type="match status" value="1"/>
</dbReference>
<dbReference type="OrthoDB" id="9791262at2"/>
<reference evidence="2 3" key="1">
    <citation type="submission" date="2017-08" db="EMBL/GenBank/DDBJ databases">
        <title>Identification and genetic characteristics of simultaneous BTEX- and naphthalene-degrading Paraburkholderia sp. BN5 isolated from petroleum-contaminated soil.</title>
        <authorList>
            <person name="Lee Y."/>
            <person name="Jeon C.O."/>
        </authorList>
    </citation>
    <scope>NUCLEOTIDE SEQUENCE [LARGE SCALE GENOMIC DNA]</scope>
    <source>
        <strain evidence="2 3">BN5</strain>
    </source>
</reference>
<accession>A0A248VQX2</accession>
<keyword evidence="3" id="KW-1185">Reference proteome</keyword>
<dbReference type="KEGG" id="parb:CJU94_24745"/>
<evidence type="ECO:0008006" key="4">
    <source>
        <dbReference type="Google" id="ProtNLM"/>
    </source>
</evidence>
<evidence type="ECO:0000313" key="3">
    <source>
        <dbReference type="Proteomes" id="UP000215158"/>
    </source>
</evidence>
<comment type="cofactor">
    <cofactor evidence="1">
        <name>Fe(2+)</name>
        <dbReference type="ChEBI" id="CHEBI:29033"/>
    </cofactor>
</comment>
<evidence type="ECO:0000256" key="1">
    <source>
        <dbReference type="ARBA" id="ARBA00001954"/>
    </source>
</evidence>
<dbReference type="GO" id="GO:0016706">
    <property type="term" value="F:2-oxoglutarate-dependent dioxygenase activity"/>
    <property type="evidence" value="ECO:0007669"/>
    <property type="project" value="UniProtKB-ARBA"/>
</dbReference>
<dbReference type="EMBL" id="CP022990">
    <property type="protein sequence ID" value="ASW01391.1"/>
    <property type="molecule type" value="Genomic_DNA"/>
</dbReference>
<dbReference type="PANTHER" id="PTHR20883:SF48">
    <property type="entry name" value="ECTOINE DIOXYGENASE"/>
    <property type="match status" value="1"/>
</dbReference>
<dbReference type="Proteomes" id="UP000215158">
    <property type="component" value="Chromosome 2"/>
</dbReference>
<dbReference type="GO" id="GO:0005506">
    <property type="term" value="F:iron ion binding"/>
    <property type="evidence" value="ECO:0007669"/>
    <property type="project" value="UniProtKB-ARBA"/>
</dbReference>
<organism evidence="2 3">
    <name type="scientific">Paraburkholderia aromaticivorans</name>
    <dbReference type="NCBI Taxonomy" id="2026199"/>
    <lineage>
        <taxon>Bacteria</taxon>
        <taxon>Pseudomonadati</taxon>
        <taxon>Pseudomonadota</taxon>
        <taxon>Betaproteobacteria</taxon>
        <taxon>Burkholderiales</taxon>
        <taxon>Burkholderiaceae</taxon>
        <taxon>Paraburkholderia</taxon>
    </lineage>
</organism>
<proteinExistence type="predicted"/>
<dbReference type="PANTHER" id="PTHR20883">
    <property type="entry name" value="PHYTANOYL-COA DIOXYGENASE DOMAIN CONTAINING 1"/>
    <property type="match status" value="1"/>
</dbReference>
<dbReference type="Pfam" id="PF05721">
    <property type="entry name" value="PhyH"/>
    <property type="match status" value="1"/>
</dbReference>
<gene>
    <name evidence="2" type="ORF">CJU94_24745</name>
</gene>
<dbReference type="SUPFAM" id="SSF51197">
    <property type="entry name" value="Clavaminate synthase-like"/>
    <property type="match status" value="1"/>
</dbReference>
<dbReference type="RefSeq" id="WP_095421292.1">
    <property type="nucleotide sequence ID" value="NZ_CP022990.1"/>
</dbReference>
<evidence type="ECO:0000313" key="2">
    <source>
        <dbReference type="EMBL" id="ASW01391.1"/>
    </source>
</evidence>
<dbReference type="AlphaFoldDB" id="A0A248VQX2"/>
<dbReference type="InterPro" id="IPR008775">
    <property type="entry name" value="Phytyl_CoA_dOase-like"/>
</dbReference>